<evidence type="ECO:0000256" key="1">
    <source>
        <dbReference type="ARBA" id="ARBA00008891"/>
    </source>
</evidence>
<proteinExistence type="inferred from homology"/>
<comment type="caution">
    <text evidence="8">The sequence shown here is derived from an EMBL/GenBank/DDBJ whole genome shotgun (WGS) entry which is preliminary data.</text>
</comment>
<dbReference type="PANTHER" id="PTHR31321:SF57">
    <property type="entry name" value="PECTINESTERASE 53-RELATED"/>
    <property type="match status" value="1"/>
</dbReference>
<dbReference type="Pfam" id="PF14200">
    <property type="entry name" value="RicinB_lectin_2"/>
    <property type="match status" value="2"/>
</dbReference>
<dbReference type="PROSITE" id="PS00503">
    <property type="entry name" value="PECTINESTERASE_2"/>
    <property type="match status" value="1"/>
</dbReference>
<feature type="region of interest" description="Disordered" evidence="6">
    <location>
        <begin position="446"/>
        <end position="467"/>
    </location>
</feature>
<dbReference type="CDD" id="cd00161">
    <property type="entry name" value="beta-trefoil_Ricin-like"/>
    <property type="match status" value="1"/>
</dbReference>
<dbReference type="SMART" id="SM00458">
    <property type="entry name" value="RICIN"/>
    <property type="match status" value="1"/>
</dbReference>
<evidence type="ECO:0000256" key="4">
    <source>
        <dbReference type="PROSITE-ProRule" id="PRU10040"/>
    </source>
</evidence>
<dbReference type="InterPro" id="IPR033131">
    <property type="entry name" value="Pectinesterase_Asp_AS"/>
</dbReference>
<reference evidence="9" key="1">
    <citation type="journal article" date="2019" name="Int. J. Syst. Evol. Microbiol.">
        <title>The Global Catalogue of Microorganisms (GCM) 10K type strain sequencing project: providing services to taxonomists for standard genome sequencing and annotation.</title>
        <authorList>
            <consortium name="The Broad Institute Genomics Platform"/>
            <consortium name="The Broad Institute Genome Sequencing Center for Infectious Disease"/>
            <person name="Wu L."/>
            <person name="Ma J."/>
        </authorList>
    </citation>
    <scope>NUCLEOTIDE SEQUENCE [LARGE SCALE GENOMIC DNA]</scope>
    <source>
        <strain evidence="9">CGMCC 4.7152</strain>
    </source>
</reference>
<evidence type="ECO:0000256" key="5">
    <source>
        <dbReference type="RuleBase" id="RU000589"/>
    </source>
</evidence>
<dbReference type="PANTHER" id="PTHR31321">
    <property type="entry name" value="ACYL-COA THIOESTER HYDROLASE YBHC-RELATED"/>
    <property type="match status" value="1"/>
</dbReference>
<dbReference type="EMBL" id="JBHSIU010000018">
    <property type="protein sequence ID" value="MFC4999377.1"/>
    <property type="molecule type" value="Genomic_DNA"/>
</dbReference>
<comment type="catalytic activity">
    <reaction evidence="5">
        <text>[(1-&gt;4)-alpha-D-galacturonosyl methyl ester](n) + n H2O = [(1-&gt;4)-alpha-D-galacturonosyl](n) + n methanol + n H(+)</text>
        <dbReference type="Rhea" id="RHEA:22380"/>
        <dbReference type="Rhea" id="RHEA-COMP:14570"/>
        <dbReference type="Rhea" id="RHEA-COMP:14573"/>
        <dbReference type="ChEBI" id="CHEBI:15377"/>
        <dbReference type="ChEBI" id="CHEBI:15378"/>
        <dbReference type="ChEBI" id="CHEBI:17790"/>
        <dbReference type="ChEBI" id="CHEBI:140522"/>
        <dbReference type="ChEBI" id="CHEBI:140523"/>
        <dbReference type="EC" id="3.1.1.11"/>
    </reaction>
</comment>
<evidence type="ECO:0000256" key="2">
    <source>
        <dbReference type="ARBA" id="ARBA00022801"/>
    </source>
</evidence>
<name>A0ABV9VTP3_9ACTN</name>
<evidence type="ECO:0000313" key="9">
    <source>
        <dbReference type="Proteomes" id="UP001595912"/>
    </source>
</evidence>
<keyword evidence="3 5" id="KW-0063">Aspartyl esterase</keyword>
<feature type="active site" evidence="4">
    <location>
        <position position="345"/>
    </location>
</feature>
<comment type="pathway">
    <text evidence="5">Glycan metabolism; pectin degradation; 2-dehydro-3-deoxy-D-gluconate from pectin: step 1/5.</text>
</comment>
<dbReference type="Gene3D" id="2.160.20.10">
    <property type="entry name" value="Single-stranded right-handed beta-helix, Pectin lyase-like"/>
    <property type="match status" value="1"/>
</dbReference>
<dbReference type="InterPro" id="IPR000772">
    <property type="entry name" value="Ricin_B_lectin"/>
</dbReference>
<keyword evidence="9" id="KW-1185">Reference proteome</keyword>
<dbReference type="SUPFAM" id="SSF51126">
    <property type="entry name" value="Pectin lyase-like"/>
    <property type="match status" value="1"/>
</dbReference>
<evidence type="ECO:0000259" key="7">
    <source>
        <dbReference type="SMART" id="SM00458"/>
    </source>
</evidence>
<sequence length="482" mass="50198">MNTRRTLAFALAAAAVPVTVLTVAVWPSQAATAPVGGGVYTLASGASGKCVDVVGASLDNSALLVQVACDATATHMQWKAVAQANSQFNLANGNSGRCIDVPSASTTPGTQLQQYGCGNGTKVNQLWTFTASSAASGKYLVKSVATGLCISDKDGSTAGNNPIVEETCSDVSRMQFSFNYVTGATSGPSTGTGTRPTVAADGSGTYRTVQAAIDAVPANNTSRRVITIKAGTYREIVTIPANKPFITLQGLGSGPSNTVIVNNHSSAGGYGTAGSATVFINGHDFIAQNLTMSNDYGEGSQAVAASLNADRAVYNNVRFLGNQDTMLVYHYRSYIVNSYVEGTVDFIFGGGTAVFSNSSIHERRTSGGPITAANTDAGQTYGLLFYRCTITGAVNNTTQLGRPWGAAGQVLYRESSLSATIRTSQPWIDMSANSWKNARFSEYRNTGAGAGTNSNRPQLSDAQAANYTPQKYLAGTDGWNPL</sequence>
<evidence type="ECO:0000256" key="6">
    <source>
        <dbReference type="SAM" id="MobiDB-lite"/>
    </source>
</evidence>
<evidence type="ECO:0000256" key="3">
    <source>
        <dbReference type="ARBA" id="ARBA00023085"/>
    </source>
</evidence>
<dbReference type="Gene3D" id="2.80.10.50">
    <property type="match status" value="1"/>
</dbReference>
<keyword evidence="5" id="KW-0732">Signal</keyword>
<dbReference type="RefSeq" id="WP_380115789.1">
    <property type="nucleotide sequence ID" value="NZ_JBHSIU010000018.1"/>
</dbReference>
<dbReference type="Pfam" id="PF01095">
    <property type="entry name" value="Pectinesterase"/>
    <property type="match status" value="1"/>
</dbReference>
<dbReference type="SUPFAM" id="SSF50370">
    <property type="entry name" value="Ricin B-like lectins"/>
    <property type="match status" value="1"/>
</dbReference>
<organism evidence="8 9">
    <name type="scientific">Dactylosporangium cerinum</name>
    <dbReference type="NCBI Taxonomy" id="1434730"/>
    <lineage>
        <taxon>Bacteria</taxon>
        <taxon>Bacillati</taxon>
        <taxon>Actinomycetota</taxon>
        <taxon>Actinomycetes</taxon>
        <taxon>Micromonosporales</taxon>
        <taxon>Micromonosporaceae</taxon>
        <taxon>Dactylosporangium</taxon>
    </lineage>
</organism>
<gene>
    <name evidence="8" type="ORF">ACFPIJ_16200</name>
</gene>
<dbReference type="PROSITE" id="PS50231">
    <property type="entry name" value="RICIN_B_LECTIN"/>
    <property type="match status" value="1"/>
</dbReference>
<dbReference type="InterPro" id="IPR000070">
    <property type="entry name" value="Pectinesterase_cat"/>
</dbReference>
<comment type="similarity">
    <text evidence="1">Belongs to the pectinesterase family.</text>
</comment>
<feature type="chain" id="PRO_5044952828" description="Pectinesterase" evidence="5">
    <location>
        <begin position="31"/>
        <end position="482"/>
    </location>
</feature>
<dbReference type="InterPro" id="IPR011050">
    <property type="entry name" value="Pectin_lyase_fold/virulence"/>
</dbReference>
<keyword evidence="2 5" id="KW-0378">Hydrolase</keyword>
<dbReference type="EC" id="3.1.1.11" evidence="5"/>
<dbReference type="InterPro" id="IPR012334">
    <property type="entry name" value="Pectin_lyas_fold"/>
</dbReference>
<feature type="domain" description="Ricin B lectin" evidence="7">
    <location>
        <begin position="37"/>
        <end position="179"/>
    </location>
</feature>
<dbReference type="Proteomes" id="UP001595912">
    <property type="component" value="Unassembled WGS sequence"/>
</dbReference>
<dbReference type="InterPro" id="IPR035992">
    <property type="entry name" value="Ricin_B-like_lectins"/>
</dbReference>
<feature type="signal peptide" evidence="5">
    <location>
        <begin position="1"/>
        <end position="30"/>
    </location>
</feature>
<evidence type="ECO:0000313" key="8">
    <source>
        <dbReference type="EMBL" id="MFC4999377.1"/>
    </source>
</evidence>
<protein>
    <recommendedName>
        <fullName evidence="5">Pectinesterase</fullName>
        <ecNumber evidence="5">3.1.1.11</ecNumber>
    </recommendedName>
</protein>
<feature type="compositionally biased region" description="Polar residues" evidence="6">
    <location>
        <begin position="451"/>
        <end position="467"/>
    </location>
</feature>
<accession>A0ABV9VTP3</accession>